<dbReference type="EMBL" id="JAINUL010000001">
    <property type="protein sequence ID" value="MCC0094870.1"/>
    <property type="molecule type" value="Genomic_DNA"/>
</dbReference>
<feature type="region of interest" description="Disordered" evidence="1">
    <location>
        <begin position="1"/>
        <end position="30"/>
    </location>
</feature>
<keyword evidence="3" id="KW-1185">Reference proteome</keyword>
<reference evidence="2 3" key="1">
    <citation type="submission" date="2021-08" db="EMBL/GenBank/DDBJ databases">
        <title>Genomic Architecture of Streptomyces flavotricini NGL1 and Streptomyces erythrochromogenes HMS4 With Differential Plant Beneficial attributes and laccase production capabilities.</title>
        <authorList>
            <person name="Salwan R."/>
            <person name="Kaur R."/>
            <person name="Sharma V."/>
        </authorList>
    </citation>
    <scope>NUCLEOTIDE SEQUENCE [LARGE SCALE GENOMIC DNA]</scope>
    <source>
        <strain evidence="2 3">NGL1</strain>
    </source>
</reference>
<comment type="caution">
    <text evidence="2">The sequence shown here is derived from an EMBL/GenBank/DDBJ whole genome shotgun (WGS) entry which is preliminary data.</text>
</comment>
<evidence type="ECO:0000313" key="3">
    <source>
        <dbReference type="Proteomes" id="UP001520654"/>
    </source>
</evidence>
<proteinExistence type="predicted"/>
<evidence type="ECO:0000256" key="1">
    <source>
        <dbReference type="SAM" id="MobiDB-lite"/>
    </source>
</evidence>
<evidence type="ECO:0000313" key="2">
    <source>
        <dbReference type="EMBL" id="MCC0094870.1"/>
    </source>
</evidence>
<gene>
    <name evidence="2" type="ORF">K7B10_08760</name>
</gene>
<organism evidence="2 3">
    <name type="scientific">Streptomyces flavotricini</name>
    <dbReference type="NCBI Taxonomy" id="66888"/>
    <lineage>
        <taxon>Bacteria</taxon>
        <taxon>Bacillati</taxon>
        <taxon>Actinomycetota</taxon>
        <taxon>Actinomycetes</taxon>
        <taxon>Kitasatosporales</taxon>
        <taxon>Streptomycetaceae</taxon>
        <taxon>Streptomyces</taxon>
    </lineage>
</organism>
<dbReference type="Proteomes" id="UP001520654">
    <property type="component" value="Unassembled WGS sequence"/>
</dbReference>
<protein>
    <submittedName>
        <fullName evidence="2">Uncharacterized protein</fullName>
    </submittedName>
</protein>
<name>A0ABS8E1A7_9ACTN</name>
<feature type="compositionally biased region" description="Gly residues" evidence="1">
    <location>
        <begin position="1"/>
        <end position="10"/>
    </location>
</feature>
<sequence>MGDAGRGGGGGDERLRDDQYGAHAAVGRSAQRDLEVVRLREPADHGEAQARGLAEVGEVDALLGLAEHALGPLAGLLAHAHAAVLDLDGDARVHVDGGQVDPGLRRGVTGRVVQQLGERVDERFDGGADDGDLGDGVQLHPLVVDDPRHGAAQHAVQRDGLAPLAAGPGPAEYGDGVGEAADEGRAVVEPQQVSEDLGATAVPVLHLPQFLGLLVHDGLDAAGDVDEGALR</sequence>
<feature type="compositionally biased region" description="Basic and acidic residues" evidence="1">
    <location>
        <begin position="11"/>
        <end position="20"/>
    </location>
</feature>
<accession>A0ABS8E1A7</accession>